<name>W6UG05_ECHGR</name>
<feature type="region of interest" description="Disordered" evidence="1">
    <location>
        <begin position="42"/>
        <end position="61"/>
    </location>
</feature>
<comment type="caution">
    <text evidence="3">The sequence shown here is derived from an EMBL/GenBank/DDBJ whole genome shotgun (WGS) entry which is preliminary data.</text>
</comment>
<proteinExistence type="predicted"/>
<feature type="signal peptide" evidence="2">
    <location>
        <begin position="1"/>
        <end position="25"/>
    </location>
</feature>
<gene>
    <name evidence="3" type="ORF">EGR_08103</name>
</gene>
<sequence>MGKLGMPFLTTLTLTLLLTTRESCCTRLQNAPPAMLSTVGLLASSHSQPPPDPYDLVPPTDDSWGLPTIVEEKAMGTAGPTALLPSETQLLPQKRFLQLLVRRKGIKKTRHKTRD</sequence>
<keyword evidence="4" id="KW-1185">Reference proteome</keyword>
<dbReference type="OrthoDB" id="10635325at2759"/>
<organism evidence="3 4">
    <name type="scientific">Echinococcus granulosus</name>
    <name type="common">Hydatid tapeworm</name>
    <dbReference type="NCBI Taxonomy" id="6210"/>
    <lineage>
        <taxon>Eukaryota</taxon>
        <taxon>Metazoa</taxon>
        <taxon>Spiralia</taxon>
        <taxon>Lophotrochozoa</taxon>
        <taxon>Platyhelminthes</taxon>
        <taxon>Cestoda</taxon>
        <taxon>Eucestoda</taxon>
        <taxon>Cyclophyllidea</taxon>
        <taxon>Taeniidae</taxon>
        <taxon>Echinococcus</taxon>
        <taxon>Echinococcus granulosus group</taxon>
    </lineage>
</organism>
<keyword evidence="2" id="KW-0732">Signal</keyword>
<evidence type="ECO:0008006" key="5">
    <source>
        <dbReference type="Google" id="ProtNLM"/>
    </source>
</evidence>
<evidence type="ECO:0000313" key="4">
    <source>
        <dbReference type="Proteomes" id="UP000019149"/>
    </source>
</evidence>
<dbReference type="GeneID" id="36343818"/>
<reference evidence="3 4" key="1">
    <citation type="journal article" date="2013" name="Nat. Genet.">
        <title>The genome of the hydatid tapeworm Echinococcus granulosus.</title>
        <authorList>
            <person name="Zheng H."/>
            <person name="Zhang W."/>
            <person name="Zhang L."/>
            <person name="Zhang Z."/>
            <person name="Li J."/>
            <person name="Lu G."/>
            <person name="Zhu Y."/>
            <person name="Wang Y."/>
            <person name="Huang Y."/>
            <person name="Liu J."/>
            <person name="Kang H."/>
            <person name="Chen J."/>
            <person name="Wang L."/>
            <person name="Chen A."/>
            <person name="Yu S."/>
            <person name="Gao Z."/>
            <person name="Jin L."/>
            <person name="Gu W."/>
            <person name="Wang Z."/>
            <person name="Zhao L."/>
            <person name="Shi B."/>
            <person name="Wen H."/>
            <person name="Lin R."/>
            <person name="Jones M.K."/>
            <person name="Brejova B."/>
            <person name="Vinar T."/>
            <person name="Zhao G."/>
            <person name="McManus D.P."/>
            <person name="Chen Z."/>
            <person name="Zhou Y."/>
            <person name="Wang S."/>
        </authorList>
    </citation>
    <scope>NUCLEOTIDE SEQUENCE [LARGE SCALE GENOMIC DNA]</scope>
</reference>
<dbReference type="RefSeq" id="XP_024348223.1">
    <property type="nucleotide sequence ID" value="XM_024497352.1"/>
</dbReference>
<feature type="chain" id="PRO_5004885054" description="Secreted protein" evidence="2">
    <location>
        <begin position="26"/>
        <end position="115"/>
    </location>
</feature>
<evidence type="ECO:0000256" key="1">
    <source>
        <dbReference type="SAM" id="MobiDB-lite"/>
    </source>
</evidence>
<evidence type="ECO:0000313" key="3">
    <source>
        <dbReference type="EMBL" id="EUB57027.1"/>
    </source>
</evidence>
<evidence type="ECO:0000256" key="2">
    <source>
        <dbReference type="SAM" id="SignalP"/>
    </source>
</evidence>
<protein>
    <recommendedName>
        <fullName evidence="5">Secreted protein</fullName>
    </recommendedName>
</protein>
<dbReference type="EMBL" id="APAU02000096">
    <property type="protein sequence ID" value="EUB57027.1"/>
    <property type="molecule type" value="Genomic_DNA"/>
</dbReference>
<dbReference type="AlphaFoldDB" id="W6UG05"/>
<accession>W6UG05</accession>
<dbReference type="KEGG" id="egl:EGR_08103"/>
<dbReference type="Proteomes" id="UP000019149">
    <property type="component" value="Unassembled WGS sequence"/>
</dbReference>
<dbReference type="CTD" id="36343818"/>